<evidence type="ECO:0000313" key="2">
    <source>
        <dbReference type="Proteomes" id="UP000635885"/>
    </source>
</evidence>
<name>A0ABQ1M502_9BACT</name>
<protein>
    <submittedName>
        <fullName evidence="1">Uncharacterized protein</fullName>
    </submittedName>
</protein>
<accession>A0ABQ1M502</accession>
<dbReference type="RefSeq" id="WP_188439996.1">
    <property type="nucleotide sequence ID" value="NZ_BMFD01000002.1"/>
</dbReference>
<sequence length="307" mass="36189">MNRIIGSVDSILKGIDKTGEELLVLSNYFTSKNDPVRGIRQKNDNFSYMEAWYKSIHELGLRAIVFYDQLSSEFLEIYSSDRVSFVPCKLGKYSLNDERFFIFHEFITQLSPEIYIVTTDINDVVFNKNPLPLLRENTELVFVGRGDRRVWKNGTWTLTALNAFNKKYPRKIPPSIFYFPVLNPGTVGGNSGNVSEVFKKMCTIFESIGDDGNYDMQAFNYIMMRDYVPFSLWFDKWISFSWAYWYHYISYRIHRKLEGKYRKEKYDLRNVEESIVKNNLVHAGFPFVSMFNWFESKGESKAYLIHK</sequence>
<reference evidence="2" key="1">
    <citation type="journal article" date="2019" name="Int. J. Syst. Evol. Microbiol.">
        <title>The Global Catalogue of Microorganisms (GCM) 10K type strain sequencing project: providing services to taxonomists for standard genome sequencing and annotation.</title>
        <authorList>
            <consortium name="The Broad Institute Genomics Platform"/>
            <consortium name="The Broad Institute Genome Sequencing Center for Infectious Disease"/>
            <person name="Wu L."/>
            <person name="Ma J."/>
        </authorList>
    </citation>
    <scope>NUCLEOTIDE SEQUENCE [LARGE SCALE GENOMIC DNA]</scope>
    <source>
        <strain evidence="2">CGMCC 1.12479</strain>
    </source>
</reference>
<evidence type="ECO:0000313" key="1">
    <source>
        <dbReference type="EMBL" id="GGC31642.1"/>
    </source>
</evidence>
<dbReference type="EMBL" id="BMFD01000002">
    <property type="protein sequence ID" value="GGC31642.1"/>
    <property type="molecule type" value="Genomic_DNA"/>
</dbReference>
<proteinExistence type="predicted"/>
<comment type="caution">
    <text evidence="1">The sequence shown here is derived from an EMBL/GenBank/DDBJ whole genome shotgun (WGS) entry which is preliminary data.</text>
</comment>
<gene>
    <name evidence="1" type="ORF">GCM10010993_08240</name>
</gene>
<keyword evidence="2" id="KW-1185">Reference proteome</keyword>
<dbReference type="Proteomes" id="UP000635885">
    <property type="component" value="Unassembled WGS sequence"/>
</dbReference>
<organism evidence="1 2">
    <name type="scientific">Belliella aquatica</name>
    <dbReference type="NCBI Taxonomy" id="1323734"/>
    <lineage>
        <taxon>Bacteria</taxon>
        <taxon>Pseudomonadati</taxon>
        <taxon>Bacteroidota</taxon>
        <taxon>Cytophagia</taxon>
        <taxon>Cytophagales</taxon>
        <taxon>Cyclobacteriaceae</taxon>
        <taxon>Belliella</taxon>
    </lineage>
</organism>